<feature type="domain" description="ABC transporter" evidence="14">
    <location>
        <begin position="456"/>
        <end position="752"/>
    </location>
</feature>
<keyword evidence="2" id="KW-0963">Cytoplasm</keyword>
<dbReference type="Gene3D" id="3.40.50.300">
    <property type="entry name" value="P-loop containing nucleotide triphosphate hydrolases"/>
    <property type="match status" value="3"/>
</dbReference>
<evidence type="ECO:0000256" key="13">
    <source>
        <dbReference type="ARBA" id="ARBA00042156"/>
    </source>
</evidence>
<name>A0A0K1PPU1_9BACT</name>
<keyword evidence="3" id="KW-0677">Repeat</keyword>
<comment type="subcellular location">
    <subcellularLocation>
        <location evidence="1">Cytoplasm</location>
    </subcellularLocation>
</comment>
<dbReference type="PANTHER" id="PTHR43152">
    <property type="entry name" value="UVRABC SYSTEM PROTEIN A"/>
    <property type="match status" value="1"/>
</dbReference>
<evidence type="ECO:0000259" key="14">
    <source>
        <dbReference type="PROSITE" id="PS50893"/>
    </source>
</evidence>
<evidence type="ECO:0000313" key="16">
    <source>
        <dbReference type="Proteomes" id="UP000064967"/>
    </source>
</evidence>
<dbReference type="InterPro" id="IPR003593">
    <property type="entry name" value="AAA+_ATPase"/>
</dbReference>
<dbReference type="OrthoDB" id="9809851at2"/>
<evidence type="ECO:0000256" key="8">
    <source>
        <dbReference type="ARBA" id="ARBA00022881"/>
    </source>
</evidence>
<dbReference type="PATRIC" id="fig|1391654.3.peg.2225"/>
<dbReference type="PANTHER" id="PTHR43152:SF3">
    <property type="entry name" value="UVRABC SYSTEM PROTEIN A"/>
    <property type="match status" value="1"/>
</dbReference>
<dbReference type="InterPro" id="IPR003439">
    <property type="entry name" value="ABC_transporter-like_ATP-bd"/>
</dbReference>
<dbReference type="PROSITE" id="PS50893">
    <property type="entry name" value="ABC_TRANSPORTER_2"/>
    <property type="match status" value="2"/>
</dbReference>
<keyword evidence="9" id="KW-0238">DNA-binding</keyword>
<keyword evidence="16" id="KW-1185">Reference proteome</keyword>
<evidence type="ECO:0000256" key="7">
    <source>
        <dbReference type="ARBA" id="ARBA00022840"/>
    </source>
</evidence>
<dbReference type="Gene3D" id="1.10.8.280">
    <property type="entry name" value="ABC transporter ATPase domain-like"/>
    <property type="match status" value="1"/>
</dbReference>
<evidence type="ECO:0000256" key="1">
    <source>
        <dbReference type="ARBA" id="ARBA00004496"/>
    </source>
</evidence>
<feature type="domain" description="ABC transporter" evidence="14">
    <location>
        <begin position="8"/>
        <end position="446"/>
    </location>
</feature>
<dbReference type="Gene3D" id="1.20.1580.10">
    <property type="entry name" value="ABC transporter ATPase like domain"/>
    <property type="match status" value="2"/>
</dbReference>
<dbReference type="Proteomes" id="UP000064967">
    <property type="component" value="Chromosome"/>
</dbReference>
<dbReference type="GO" id="GO:0005737">
    <property type="term" value="C:cytoplasm"/>
    <property type="evidence" value="ECO:0007669"/>
    <property type="project" value="UniProtKB-SubCell"/>
</dbReference>
<dbReference type="KEGG" id="llu:AKJ09_02207"/>
<dbReference type="RefSeq" id="WP_146646977.1">
    <property type="nucleotide sequence ID" value="NZ_CP012333.1"/>
</dbReference>
<dbReference type="STRING" id="1391654.AKJ09_02207"/>
<dbReference type="GO" id="GO:0003677">
    <property type="term" value="F:DNA binding"/>
    <property type="evidence" value="ECO:0007669"/>
    <property type="project" value="UniProtKB-KW"/>
</dbReference>
<evidence type="ECO:0000256" key="5">
    <source>
        <dbReference type="ARBA" id="ARBA00022763"/>
    </source>
</evidence>
<dbReference type="SUPFAM" id="SSF52540">
    <property type="entry name" value="P-loop containing nucleoside triphosphate hydrolases"/>
    <property type="match status" value="2"/>
</dbReference>
<keyword evidence="4" id="KW-0547">Nucleotide-binding</keyword>
<reference evidence="15 16" key="1">
    <citation type="submission" date="2015-08" db="EMBL/GenBank/DDBJ databases">
        <authorList>
            <person name="Babu N.S."/>
            <person name="Beckwith C.J."/>
            <person name="Beseler K.G."/>
            <person name="Brison A."/>
            <person name="Carone J.V."/>
            <person name="Caskin T.P."/>
            <person name="Diamond M."/>
            <person name="Durham M.E."/>
            <person name="Foxe J.M."/>
            <person name="Go M."/>
            <person name="Henderson B.A."/>
            <person name="Jones I.B."/>
            <person name="McGettigan J.A."/>
            <person name="Micheletti S.J."/>
            <person name="Nasrallah M.E."/>
            <person name="Ortiz D."/>
            <person name="Piller C.R."/>
            <person name="Privatt S.R."/>
            <person name="Schneider S.L."/>
            <person name="Sharp S."/>
            <person name="Smith T.C."/>
            <person name="Stanton J.D."/>
            <person name="Ullery H.E."/>
            <person name="Wilson R.J."/>
            <person name="Serrano M.G."/>
            <person name="Buck G."/>
            <person name="Lee V."/>
            <person name="Wang Y."/>
            <person name="Carvalho R."/>
            <person name="Voegtly L."/>
            <person name="Shi R."/>
            <person name="Duckworth R."/>
            <person name="Johnson A."/>
            <person name="Loviza R."/>
            <person name="Walstead R."/>
            <person name="Shah Z."/>
            <person name="Kiflezghi M."/>
            <person name="Wade K."/>
            <person name="Ball S.L."/>
            <person name="Bradley K.W."/>
            <person name="Asai D.J."/>
            <person name="Bowman C.A."/>
            <person name="Russell D.A."/>
            <person name="Pope W.H."/>
            <person name="Jacobs-Sera D."/>
            <person name="Hendrix R.W."/>
            <person name="Hatfull G.F."/>
        </authorList>
    </citation>
    <scope>NUCLEOTIDE SEQUENCE [LARGE SCALE GENOMIC DNA]</scope>
    <source>
        <strain evidence="15 16">DSM 27648</strain>
    </source>
</reference>
<keyword evidence="6" id="KW-0228">DNA excision</keyword>
<keyword evidence="10" id="KW-0234">DNA repair</keyword>
<dbReference type="EMBL" id="CP012333">
    <property type="protein sequence ID" value="AKU95543.1"/>
    <property type="molecule type" value="Genomic_DNA"/>
</dbReference>
<evidence type="ECO:0000313" key="15">
    <source>
        <dbReference type="EMBL" id="AKU95543.1"/>
    </source>
</evidence>
<evidence type="ECO:0000256" key="11">
    <source>
        <dbReference type="ARBA" id="ARBA00038000"/>
    </source>
</evidence>
<proteinExistence type="inferred from homology"/>
<comment type="similarity">
    <text evidence="11">Belongs to the ABC transporter superfamily. UvrA family.</text>
</comment>
<evidence type="ECO:0000256" key="10">
    <source>
        <dbReference type="ARBA" id="ARBA00023204"/>
    </source>
</evidence>
<dbReference type="GO" id="GO:0006281">
    <property type="term" value="P:DNA repair"/>
    <property type="evidence" value="ECO:0007669"/>
    <property type="project" value="UniProtKB-KW"/>
</dbReference>
<evidence type="ECO:0000256" key="3">
    <source>
        <dbReference type="ARBA" id="ARBA00022737"/>
    </source>
</evidence>
<evidence type="ECO:0000256" key="2">
    <source>
        <dbReference type="ARBA" id="ARBA00022490"/>
    </source>
</evidence>
<evidence type="ECO:0000256" key="12">
    <source>
        <dbReference type="ARBA" id="ARBA00039316"/>
    </source>
</evidence>
<evidence type="ECO:0000256" key="9">
    <source>
        <dbReference type="ARBA" id="ARBA00023125"/>
    </source>
</evidence>
<keyword evidence="7" id="KW-0067">ATP-binding</keyword>
<dbReference type="InterPro" id="IPR027417">
    <property type="entry name" value="P-loop_NTPase"/>
</dbReference>
<keyword evidence="5" id="KW-0227">DNA damage</keyword>
<dbReference type="PROSITE" id="PS00211">
    <property type="entry name" value="ABC_TRANSPORTER_1"/>
    <property type="match status" value="1"/>
</dbReference>
<protein>
    <recommendedName>
        <fullName evidence="12">UvrABC system protein A</fullName>
    </recommendedName>
    <alternativeName>
        <fullName evidence="13">Excinuclease ABC subunit A</fullName>
    </alternativeName>
</protein>
<sequence>MTAERRNARPASLPIRIVRARTNNLKDVTLDIPKHRIVVFTGVSGSGKSSLVFDTIAAESQKQLNETYSSFVRNRLPHYGQPEADGLYHLPASIVVDQKRLGGNARSTVGTATDIYALLRLLFSRIGEPHVGESSVFSFNHPQGMCLDCQGLGNVDSIDVDSLVDWSKSLNEGPLRFPAFGVGSARWKRYALTGFFDNDKKLGKYTAAERHRLLHEDGTPVTHPLPGWYASTKYEGLIPRFKRSYLERELEELSKPERDALSRIVRREPCPACGGGRLNARILACRVRGKNIADCAAMEVGDLRDFVRSLDVPEVATVVSAMADRLHHMVNIGLDYLALDRETASLSGGESQRVKMVRHLGSSLSDIAYIFDEPSIGLHPRDVHQLTDLLTRLRDNGNTVLVVEHDPDVIAIADHVIDIGPNAGADGGRIVFEGSVDALATASTTTARALAKPRALKTRPRHASGYLQIENASMFNVSNVSVRIPLGVITVVVGVAGSGKSTLVHRILPRLHPNVVRIDQSALGGSRRSTPATYIGILDPIRDRFAAASGLPAGLFSTNSLGACPECRGIGLVRTDLAFMDAIEAPCETCDATGFSDQARSFRLDGSSIADVMKMTIPAAKDFFASDEAIRAPLERLERVGLDYMTLGQQLSSLSGGERQRLKLATELARTGRIYLFDEPTSGLHIADIEKLLRLFDELVARGDSVLIVEHNLDVMAHADWIIEMGPGAGHRGGQIVFEGTPSDLTKATSSITGPFLRKHVGDARQTRSRAN</sequence>
<keyword evidence="8" id="KW-0267">Excision nuclease</keyword>
<organism evidence="15 16">
    <name type="scientific">Labilithrix luteola</name>
    <dbReference type="NCBI Taxonomy" id="1391654"/>
    <lineage>
        <taxon>Bacteria</taxon>
        <taxon>Pseudomonadati</taxon>
        <taxon>Myxococcota</taxon>
        <taxon>Polyangia</taxon>
        <taxon>Polyangiales</taxon>
        <taxon>Labilitrichaceae</taxon>
        <taxon>Labilithrix</taxon>
    </lineage>
</organism>
<dbReference type="GO" id="GO:0016887">
    <property type="term" value="F:ATP hydrolysis activity"/>
    <property type="evidence" value="ECO:0007669"/>
    <property type="project" value="InterPro"/>
</dbReference>
<evidence type="ECO:0000256" key="4">
    <source>
        <dbReference type="ARBA" id="ARBA00022741"/>
    </source>
</evidence>
<accession>A0A0K1PPU1</accession>
<dbReference type="CDD" id="cd03270">
    <property type="entry name" value="ABC_UvrA_I"/>
    <property type="match status" value="1"/>
</dbReference>
<dbReference type="GO" id="GO:0005524">
    <property type="term" value="F:ATP binding"/>
    <property type="evidence" value="ECO:0007669"/>
    <property type="project" value="UniProtKB-KW"/>
</dbReference>
<dbReference type="AlphaFoldDB" id="A0A0K1PPU1"/>
<dbReference type="Pfam" id="PF00005">
    <property type="entry name" value="ABC_tran"/>
    <property type="match status" value="1"/>
</dbReference>
<gene>
    <name evidence="15" type="ORF">AKJ09_02207</name>
</gene>
<evidence type="ECO:0000256" key="6">
    <source>
        <dbReference type="ARBA" id="ARBA00022769"/>
    </source>
</evidence>
<dbReference type="InterPro" id="IPR017871">
    <property type="entry name" value="ABC_transporter-like_CS"/>
</dbReference>
<dbReference type="SMART" id="SM00382">
    <property type="entry name" value="AAA"/>
    <property type="match status" value="2"/>
</dbReference>
<dbReference type="GO" id="GO:0004518">
    <property type="term" value="F:nuclease activity"/>
    <property type="evidence" value="ECO:0007669"/>
    <property type="project" value="UniProtKB-KW"/>
</dbReference>